<dbReference type="Proteomes" id="UP000317422">
    <property type="component" value="Unassembled WGS sequence"/>
</dbReference>
<reference evidence="1 2" key="1">
    <citation type="submission" date="2019-06" db="EMBL/GenBank/DDBJ databases">
        <title>Sequencing the genomes of 1000 actinobacteria strains.</title>
        <authorList>
            <person name="Klenk H.-P."/>
        </authorList>
    </citation>
    <scope>NUCLEOTIDE SEQUENCE [LARGE SCALE GENOMIC DNA]</scope>
    <source>
        <strain evidence="1 2">DSM 45015</strain>
    </source>
</reference>
<protein>
    <submittedName>
        <fullName evidence="1">Uncharacterized protein</fullName>
    </submittedName>
</protein>
<organism evidence="1 2">
    <name type="scientific">Haloactinospora alba</name>
    <dbReference type="NCBI Taxonomy" id="405555"/>
    <lineage>
        <taxon>Bacteria</taxon>
        <taxon>Bacillati</taxon>
        <taxon>Actinomycetota</taxon>
        <taxon>Actinomycetes</taxon>
        <taxon>Streptosporangiales</taxon>
        <taxon>Nocardiopsidaceae</taxon>
        <taxon>Haloactinospora</taxon>
    </lineage>
</organism>
<evidence type="ECO:0000313" key="2">
    <source>
        <dbReference type="Proteomes" id="UP000317422"/>
    </source>
</evidence>
<keyword evidence="2" id="KW-1185">Reference proteome</keyword>
<accession>A0A543NMF4</accession>
<dbReference type="AlphaFoldDB" id="A0A543NMF4"/>
<sequence>MIYLIMPGFIHAAERTFGGETVIRNHGLLASALARPQATVFGKRADTRL</sequence>
<dbReference type="EMBL" id="VFQC01000001">
    <property type="protein sequence ID" value="TQN32987.1"/>
    <property type="molecule type" value="Genomic_DNA"/>
</dbReference>
<proteinExistence type="predicted"/>
<gene>
    <name evidence="1" type="ORF">FHX37_2980</name>
</gene>
<comment type="caution">
    <text evidence="1">The sequence shown here is derived from an EMBL/GenBank/DDBJ whole genome shotgun (WGS) entry which is preliminary data.</text>
</comment>
<evidence type="ECO:0000313" key="1">
    <source>
        <dbReference type="EMBL" id="TQN32987.1"/>
    </source>
</evidence>
<name>A0A543NMF4_9ACTN</name>